<keyword evidence="5" id="KW-1185">Reference proteome</keyword>
<dbReference type="PANTHER" id="PTHR15481:SF0">
    <property type="entry name" value="LD23870P-RELATED"/>
    <property type="match status" value="1"/>
</dbReference>
<dbReference type="GO" id="GO:0000398">
    <property type="term" value="P:mRNA splicing, via spliceosome"/>
    <property type="evidence" value="ECO:0007669"/>
    <property type="project" value="TreeGrafter"/>
</dbReference>
<dbReference type="InterPro" id="IPR012677">
    <property type="entry name" value="Nucleotide-bd_a/b_plait_sf"/>
</dbReference>
<dbReference type="SUPFAM" id="SSF54928">
    <property type="entry name" value="RNA-binding domain, RBD"/>
    <property type="match status" value="1"/>
</dbReference>
<evidence type="ECO:0000256" key="1">
    <source>
        <dbReference type="ARBA" id="ARBA00022884"/>
    </source>
</evidence>
<feature type="region of interest" description="Disordered" evidence="2">
    <location>
        <begin position="1"/>
        <end position="38"/>
    </location>
</feature>
<keyword evidence="1" id="KW-0694">RNA-binding</keyword>
<dbReference type="Proteomes" id="UP001194580">
    <property type="component" value="Unassembled WGS sequence"/>
</dbReference>
<dbReference type="EMBL" id="JAAAIL010001639">
    <property type="protein sequence ID" value="KAG0267111.1"/>
    <property type="molecule type" value="Genomic_DNA"/>
</dbReference>
<dbReference type="GO" id="GO:0061574">
    <property type="term" value="C:ASAP complex"/>
    <property type="evidence" value="ECO:0007669"/>
    <property type="project" value="TreeGrafter"/>
</dbReference>
<accession>A0AAD4H2M8</accession>
<name>A0AAD4H2M8_9FUNG</name>
<comment type="caution">
    <text evidence="4">The sequence shown here is derived from an EMBL/GenBank/DDBJ whole genome shotgun (WGS) entry which is preliminary data.</text>
</comment>
<dbReference type="Gene3D" id="3.30.70.330">
    <property type="match status" value="1"/>
</dbReference>
<evidence type="ECO:0000313" key="5">
    <source>
        <dbReference type="Proteomes" id="UP001194580"/>
    </source>
</evidence>
<gene>
    <name evidence="4" type="ORF">BGZ95_002910</name>
</gene>
<evidence type="ECO:0000313" key="4">
    <source>
        <dbReference type="EMBL" id="KAG0267111.1"/>
    </source>
</evidence>
<dbReference type="InterPro" id="IPR000504">
    <property type="entry name" value="RRM_dom"/>
</dbReference>
<dbReference type="Pfam" id="PF00076">
    <property type="entry name" value="RRM_1"/>
    <property type="match status" value="1"/>
</dbReference>
<evidence type="ECO:0000259" key="3">
    <source>
        <dbReference type="Pfam" id="PF00076"/>
    </source>
</evidence>
<protein>
    <recommendedName>
        <fullName evidence="3">RRM domain-containing protein</fullName>
    </recommendedName>
</protein>
<dbReference type="GO" id="GO:0005654">
    <property type="term" value="C:nucleoplasm"/>
    <property type="evidence" value="ECO:0007669"/>
    <property type="project" value="TreeGrafter"/>
</dbReference>
<sequence>MTRSRSRSPDRGSQSPRRTSQRRDSRPRSPSVEPVKTTITVGNLTKNVNEGHIREIFGSYGNIKSIHFPMNTRCLLTEVPLLY</sequence>
<dbReference type="AlphaFoldDB" id="A0AAD4H2M8"/>
<dbReference type="InterPro" id="IPR035979">
    <property type="entry name" value="RBD_domain_sf"/>
</dbReference>
<feature type="domain" description="RRM" evidence="3">
    <location>
        <begin position="39"/>
        <end position="71"/>
    </location>
</feature>
<reference evidence="4" key="1">
    <citation type="journal article" date="2020" name="Fungal Divers.">
        <title>Resolving the Mortierellaceae phylogeny through synthesis of multi-gene phylogenetics and phylogenomics.</title>
        <authorList>
            <person name="Vandepol N."/>
            <person name="Liber J."/>
            <person name="Desiro A."/>
            <person name="Na H."/>
            <person name="Kennedy M."/>
            <person name="Barry K."/>
            <person name="Grigoriev I.V."/>
            <person name="Miller A.N."/>
            <person name="O'Donnell K."/>
            <person name="Stajich J.E."/>
            <person name="Bonito G."/>
        </authorList>
    </citation>
    <scope>NUCLEOTIDE SEQUENCE</scope>
    <source>
        <strain evidence="4">NRRL 28262</strain>
    </source>
</reference>
<dbReference type="PANTHER" id="PTHR15481">
    <property type="entry name" value="RIBONUCLEIC ACID BINDING PROTEIN S1"/>
    <property type="match status" value="1"/>
</dbReference>
<proteinExistence type="predicted"/>
<organism evidence="4 5">
    <name type="scientific">Linnemannia exigua</name>
    <dbReference type="NCBI Taxonomy" id="604196"/>
    <lineage>
        <taxon>Eukaryota</taxon>
        <taxon>Fungi</taxon>
        <taxon>Fungi incertae sedis</taxon>
        <taxon>Mucoromycota</taxon>
        <taxon>Mortierellomycotina</taxon>
        <taxon>Mortierellomycetes</taxon>
        <taxon>Mortierellales</taxon>
        <taxon>Mortierellaceae</taxon>
        <taxon>Linnemannia</taxon>
    </lineage>
</organism>
<evidence type="ECO:0000256" key="2">
    <source>
        <dbReference type="SAM" id="MobiDB-lite"/>
    </source>
</evidence>
<dbReference type="GO" id="GO:0003723">
    <property type="term" value="F:RNA binding"/>
    <property type="evidence" value="ECO:0007669"/>
    <property type="project" value="UniProtKB-KW"/>
</dbReference>
<dbReference type="GO" id="GO:0005737">
    <property type="term" value="C:cytoplasm"/>
    <property type="evidence" value="ECO:0007669"/>
    <property type="project" value="TreeGrafter"/>
</dbReference>